<dbReference type="RefSeq" id="WP_153358790.1">
    <property type="nucleotide sequence ID" value="NZ_JABGDC010000047.1"/>
</dbReference>
<proteinExistence type="predicted"/>
<dbReference type="Proteomes" id="UP000321490">
    <property type="component" value="Unassembled WGS sequence"/>
</dbReference>
<accession>A0A562IRZ6</accession>
<dbReference type="EMBL" id="VLKF01000001">
    <property type="protein sequence ID" value="TWH73334.1"/>
    <property type="molecule type" value="Genomic_DNA"/>
</dbReference>
<dbReference type="SUPFAM" id="SSF54427">
    <property type="entry name" value="NTF2-like"/>
    <property type="match status" value="1"/>
</dbReference>
<evidence type="ECO:0000259" key="1">
    <source>
        <dbReference type="Pfam" id="PF12680"/>
    </source>
</evidence>
<sequence>MTEPTTPPATDTSESGTAVQTTAEDYFRALEARDRDTLADLLDDGVSLTIPLSIEGTPEPWFVFSGKDQVVGYLDSVVANFDSIRLLDKELTVATDGRTVFLEARSDILTSARKLTYQNTYVFRLVIVDGKVVDVREYANPVPFAALGIGQ</sequence>
<gene>
    <name evidence="2" type="ORF">JD78_01857</name>
</gene>
<evidence type="ECO:0000313" key="3">
    <source>
        <dbReference type="Proteomes" id="UP000321490"/>
    </source>
</evidence>
<name>A0A562IRZ6_9ACTN</name>
<dbReference type="AlphaFoldDB" id="A0A562IRZ6"/>
<reference evidence="2 3" key="1">
    <citation type="submission" date="2019-07" db="EMBL/GenBank/DDBJ databases">
        <title>R&amp;d 2014.</title>
        <authorList>
            <person name="Klenk H.-P."/>
        </authorList>
    </citation>
    <scope>NUCLEOTIDE SEQUENCE [LARGE SCALE GENOMIC DNA]</scope>
    <source>
        <strain evidence="2 3">DSM 45764</strain>
    </source>
</reference>
<dbReference type="OrthoDB" id="3436119at2"/>
<feature type="domain" description="SnoaL-like" evidence="1">
    <location>
        <begin position="24"/>
        <end position="134"/>
    </location>
</feature>
<dbReference type="InterPro" id="IPR037401">
    <property type="entry name" value="SnoaL-like"/>
</dbReference>
<keyword evidence="3" id="KW-1185">Reference proteome</keyword>
<keyword evidence="2" id="KW-0413">Isomerase</keyword>
<protein>
    <submittedName>
        <fullName evidence="2">Ketosteroid isomerase-like protein</fullName>
    </submittedName>
</protein>
<dbReference type="InterPro" id="IPR032710">
    <property type="entry name" value="NTF2-like_dom_sf"/>
</dbReference>
<evidence type="ECO:0000313" key="2">
    <source>
        <dbReference type="EMBL" id="TWH73334.1"/>
    </source>
</evidence>
<dbReference type="Gene3D" id="3.10.450.50">
    <property type="match status" value="1"/>
</dbReference>
<comment type="caution">
    <text evidence="2">The sequence shown here is derived from an EMBL/GenBank/DDBJ whole genome shotgun (WGS) entry which is preliminary data.</text>
</comment>
<dbReference type="GO" id="GO:0016853">
    <property type="term" value="F:isomerase activity"/>
    <property type="evidence" value="ECO:0007669"/>
    <property type="project" value="UniProtKB-KW"/>
</dbReference>
<organism evidence="2 3">
    <name type="scientific">Modestobacter roseus</name>
    <dbReference type="NCBI Taxonomy" id="1181884"/>
    <lineage>
        <taxon>Bacteria</taxon>
        <taxon>Bacillati</taxon>
        <taxon>Actinomycetota</taxon>
        <taxon>Actinomycetes</taxon>
        <taxon>Geodermatophilales</taxon>
        <taxon>Geodermatophilaceae</taxon>
        <taxon>Modestobacter</taxon>
    </lineage>
</organism>
<dbReference type="Pfam" id="PF12680">
    <property type="entry name" value="SnoaL_2"/>
    <property type="match status" value="1"/>
</dbReference>